<name>A0ABP8ZJV5_9FLAO</name>
<reference evidence="2" key="1">
    <citation type="journal article" date="2019" name="Int. J. Syst. Evol. Microbiol.">
        <title>The Global Catalogue of Microorganisms (GCM) 10K type strain sequencing project: providing services to taxonomists for standard genome sequencing and annotation.</title>
        <authorList>
            <consortium name="The Broad Institute Genomics Platform"/>
            <consortium name="The Broad Institute Genome Sequencing Center for Infectious Disease"/>
            <person name="Wu L."/>
            <person name="Ma J."/>
        </authorList>
    </citation>
    <scope>NUCLEOTIDE SEQUENCE [LARGE SCALE GENOMIC DNA]</scope>
    <source>
        <strain evidence="2">JCM 18198</strain>
    </source>
</reference>
<evidence type="ECO:0000313" key="2">
    <source>
        <dbReference type="Proteomes" id="UP001500141"/>
    </source>
</evidence>
<evidence type="ECO:0000313" key="1">
    <source>
        <dbReference type="EMBL" id="GAA4758280.1"/>
    </source>
</evidence>
<dbReference type="PROSITE" id="PS51257">
    <property type="entry name" value="PROKAR_LIPOPROTEIN"/>
    <property type="match status" value="1"/>
</dbReference>
<proteinExistence type="predicted"/>
<keyword evidence="2" id="KW-1185">Reference proteome</keyword>
<dbReference type="Proteomes" id="UP001500141">
    <property type="component" value="Unassembled WGS sequence"/>
</dbReference>
<accession>A0ABP8ZJV5</accession>
<sequence length="201" mass="22906">MKFLKQFFKVVPIIIFSLFLSCKENEVAKNNLESTKIDTVATVQSKDTLVEASATENKECLLKSTLELPYSKKIDINKIKYSTTDCKFEGIDELLCDSSTLRYIALPNFENSKVILVPVDCGDFDYRFFLATIFENKLLSKLYVEGEWHEPGDDSYKEITSFSIDEDYIITVTKKSLENGKNTSTESLKYSIDSDGSFVKQ</sequence>
<organism evidence="1 2">
    <name type="scientific">Flavobacterium hankyongi</name>
    <dbReference type="NCBI Taxonomy" id="1176532"/>
    <lineage>
        <taxon>Bacteria</taxon>
        <taxon>Pseudomonadati</taxon>
        <taxon>Bacteroidota</taxon>
        <taxon>Flavobacteriia</taxon>
        <taxon>Flavobacteriales</taxon>
        <taxon>Flavobacteriaceae</taxon>
        <taxon>Flavobacterium</taxon>
    </lineage>
</organism>
<evidence type="ECO:0008006" key="3">
    <source>
        <dbReference type="Google" id="ProtNLM"/>
    </source>
</evidence>
<protein>
    <recommendedName>
        <fullName evidence="3">Lipoprotein</fullName>
    </recommendedName>
</protein>
<dbReference type="EMBL" id="BAABIP010000005">
    <property type="protein sequence ID" value="GAA4758280.1"/>
    <property type="molecule type" value="Genomic_DNA"/>
</dbReference>
<dbReference type="RefSeq" id="WP_264542763.1">
    <property type="nucleotide sequence ID" value="NZ_BAABIP010000005.1"/>
</dbReference>
<gene>
    <name evidence="1" type="ORF">GCM10023230_02870</name>
</gene>
<comment type="caution">
    <text evidence="1">The sequence shown here is derived from an EMBL/GenBank/DDBJ whole genome shotgun (WGS) entry which is preliminary data.</text>
</comment>